<feature type="transmembrane region" description="Helical" evidence="1">
    <location>
        <begin position="271"/>
        <end position="292"/>
    </location>
</feature>
<keyword evidence="1" id="KW-0472">Membrane</keyword>
<sequence>MVNFLLPITFFSKNYSNAVAETSSMIAFPFFVGIILVQLFRQPGRLKSILPSKTALALAGFFWVLQLGAMAWSYRLTGETVLTSGLIHSVIVLTTWSLTVYIAWATIEVTVTSEQDEKKFVKSGLIALAIYLLLVVLPQILVTLNVHRLNGYVNHLASLFERRWRVHGPNYDFYRKGSYVTSQHRVNGFEPEAAFLANLLGVVYLPILIGLTATGQKFWNWTKSRRLDLVLNVFFALTLFGILLLAKTTTGILTAVIAFVLWIIWSKGGMRAFLVTMAVLGILLGVAAYIKVPTVHNLLNQFLFAKGGTDNRLGGTIGLLLTFLTHPIFGVGYGYTSFFTIQNVPEYTTRNYEFQHVYSQFGYPNLSDLLGWFASFGLIVMIPAIFLLVRLVARTYLVRYRLNSMNLSAEQQQWTRGLVASFITMIILAAFSSIFVIQVFLWPYLLMFFFYRKHMIRLEKELK</sequence>
<proteinExistence type="predicted"/>
<evidence type="ECO:0000256" key="1">
    <source>
        <dbReference type="SAM" id="Phobius"/>
    </source>
</evidence>
<feature type="transmembrane region" description="Helical" evidence="1">
    <location>
        <begin position="125"/>
        <end position="146"/>
    </location>
</feature>
<protein>
    <recommendedName>
        <fullName evidence="4">O-antigen ligase like membrane protein</fullName>
    </recommendedName>
</protein>
<dbReference type="Proteomes" id="UP000199376">
    <property type="component" value="Unassembled WGS sequence"/>
</dbReference>
<keyword evidence="1" id="KW-0812">Transmembrane</keyword>
<name>A0A1I1E2C8_9LACO</name>
<feature type="transmembrane region" description="Helical" evidence="1">
    <location>
        <begin position="369"/>
        <end position="393"/>
    </location>
</feature>
<feature type="transmembrane region" description="Helical" evidence="1">
    <location>
        <begin position="313"/>
        <end position="335"/>
    </location>
</feature>
<feature type="transmembrane region" description="Helical" evidence="1">
    <location>
        <begin position="234"/>
        <end position="265"/>
    </location>
</feature>
<evidence type="ECO:0000313" key="3">
    <source>
        <dbReference type="Proteomes" id="UP000199376"/>
    </source>
</evidence>
<dbReference type="STRING" id="283737.SAMN05660453_0254"/>
<dbReference type="AlphaFoldDB" id="A0A1I1E2C8"/>
<organism evidence="2 3">
    <name type="scientific">Fructobacillus durionis</name>
    <dbReference type="NCBI Taxonomy" id="283737"/>
    <lineage>
        <taxon>Bacteria</taxon>
        <taxon>Bacillati</taxon>
        <taxon>Bacillota</taxon>
        <taxon>Bacilli</taxon>
        <taxon>Lactobacillales</taxon>
        <taxon>Lactobacillaceae</taxon>
        <taxon>Fructobacillus</taxon>
    </lineage>
</organism>
<feature type="transmembrane region" description="Helical" evidence="1">
    <location>
        <begin position="414"/>
        <end position="445"/>
    </location>
</feature>
<accession>A0A1I1E2C8</accession>
<evidence type="ECO:0008006" key="4">
    <source>
        <dbReference type="Google" id="ProtNLM"/>
    </source>
</evidence>
<feature type="transmembrane region" description="Helical" evidence="1">
    <location>
        <begin position="86"/>
        <end position="104"/>
    </location>
</feature>
<reference evidence="2 3" key="1">
    <citation type="submission" date="2016-10" db="EMBL/GenBank/DDBJ databases">
        <authorList>
            <person name="de Groot N.N."/>
        </authorList>
    </citation>
    <scope>NUCLEOTIDE SEQUENCE [LARGE SCALE GENOMIC DNA]</scope>
    <source>
        <strain evidence="2 3">DSM 19113</strain>
    </source>
</reference>
<gene>
    <name evidence="2" type="ORF">SAMN05660453_0254</name>
</gene>
<keyword evidence="3" id="KW-1185">Reference proteome</keyword>
<dbReference type="OrthoDB" id="2148748at2"/>
<feature type="transmembrane region" description="Helical" evidence="1">
    <location>
        <begin position="193"/>
        <end position="213"/>
    </location>
</feature>
<keyword evidence="1" id="KW-1133">Transmembrane helix</keyword>
<evidence type="ECO:0000313" key="2">
    <source>
        <dbReference type="EMBL" id="SFB81214.1"/>
    </source>
</evidence>
<feature type="transmembrane region" description="Helical" evidence="1">
    <location>
        <begin position="52"/>
        <end position="74"/>
    </location>
</feature>
<feature type="transmembrane region" description="Helical" evidence="1">
    <location>
        <begin position="20"/>
        <end position="40"/>
    </location>
</feature>
<dbReference type="EMBL" id="FOLI01000001">
    <property type="protein sequence ID" value="SFB81214.1"/>
    <property type="molecule type" value="Genomic_DNA"/>
</dbReference>